<sequence>MEFCAKVCHVGGSSGFRPFVPPTVPFPINVAPPDDIAMADYNSADDSDYDEESSCHSTEEDEDIPNTPSVGGPRLVLPAPLPIPNLSEVRSFFQELDLDTRHAEDPTMESVAAEYNTDGGVEFRVGHKMQNRQEVLMSVKNYSIQRNAEYKNLGYCSMFLQRGPKDRRSPHLFGPRDGRGSLLARQHIDDNCCAAIGQDKSIGFGSVIAECCPAELSFQVIVQKSVDGQE</sequence>
<dbReference type="Proteomes" id="UP001341840">
    <property type="component" value="Unassembled WGS sequence"/>
</dbReference>
<keyword evidence="3" id="KW-1185">Reference proteome</keyword>
<dbReference type="EMBL" id="JASCZI010243006">
    <property type="protein sequence ID" value="MED6212513.1"/>
    <property type="molecule type" value="Genomic_DNA"/>
</dbReference>
<proteinExistence type="predicted"/>
<gene>
    <name evidence="2" type="ORF">PIB30_084046</name>
</gene>
<feature type="region of interest" description="Disordered" evidence="1">
    <location>
        <begin position="37"/>
        <end position="73"/>
    </location>
</feature>
<evidence type="ECO:0000256" key="1">
    <source>
        <dbReference type="SAM" id="MobiDB-lite"/>
    </source>
</evidence>
<evidence type="ECO:0000313" key="3">
    <source>
        <dbReference type="Proteomes" id="UP001341840"/>
    </source>
</evidence>
<comment type="caution">
    <text evidence="2">The sequence shown here is derived from an EMBL/GenBank/DDBJ whole genome shotgun (WGS) entry which is preliminary data.</text>
</comment>
<protein>
    <submittedName>
        <fullName evidence="2">Uncharacterized protein</fullName>
    </submittedName>
</protein>
<feature type="compositionally biased region" description="Acidic residues" evidence="1">
    <location>
        <begin position="43"/>
        <end position="52"/>
    </location>
</feature>
<evidence type="ECO:0000313" key="2">
    <source>
        <dbReference type="EMBL" id="MED6212513.1"/>
    </source>
</evidence>
<name>A0ABU6YV85_9FABA</name>
<accession>A0ABU6YV85</accession>
<organism evidence="2 3">
    <name type="scientific">Stylosanthes scabra</name>
    <dbReference type="NCBI Taxonomy" id="79078"/>
    <lineage>
        <taxon>Eukaryota</taxon>
        <taxon>Viridiplantae</taxon>
        <taxon>Streptophyta</taxon>
        <taxon>Embryophyta</taxon>
        <taxon>Tracheophyta</taxon>
        <taxon>Spermatophyta</taxon>
        <taxon>Magnoliopsida</taxon>
        <taxon>eudicotyledons</taxon>
        <taxon>Gunneridae</taxon>
        <taxon>Pentapetalae</taxon>
        <taxon>rosids</taxon>
        <taxon>fabids</taxon>
        <taxon>Fabales</taxon>
        <taxon>Fabaceae</taxon>
        <taxon>Papilionoideae</taxon>
        <taxon>50 kb inversion clade</taxon>
        <taxon>dalbergioids sensu lato</taxon>
        <taxon>Dalbergieae</taxon>
        <taxon>Pterocarpus clade</taxon>
        <taxon>Stylosanthes</taxon>
    </lineage>
</organism>
<reference evidence="2 3" key="1">
    <citation type="journal article" date="2023" name="Plants (Basel)">
        <title>Bridging the Gap: Combining Genomics and Transcriptomics Approaches to Understand Stylosanthes scabra, an Orphan Legume from the Brazilian Caatinga.</title>
        <authorList>
            <person name="Ferreira-Neto J.R.C."/>
            <person name="da Silva M.D."/>
            <person name="Binneck E."/>
            <person name="de Melo N.F."/>
            <person name="da Silva R.H."/>
            <person name="de Melo A.L.T.M."/>
            <person name="Pandolfi V."/>
            <person name="Bustamante F.O."/>
            <person name="Brasileiro-Vidal A.C."/>
            <person name="Benko-Iseppon A.M."/>
        </authorList>
    </citation>
    <scope>NUCLEOTIDE SEQUENCE [LARGE SCALE GENOMIC DNA]</scope>
    <source>
        <tissue evidence="2">Leaves</tissue>
    </source>
</reference>